<evidence type="ECO:0000313" key="1">
    <source>
        <dbReference type="EMBL" id="MFC7670877.1"/>
    </source>
</evidence>
<reference evidence="2" key="1">
    <citation type="journal article" date="2019" name="Int. J. Syst. Evol. Microbiol.">
        <title>The Global Catalogue of Microorganisms (GCM) 10K type strain sequencing project: providing services to taxonomists for standard genome sequencing and annotation.</title>
        <authorList>
            <consortium name="The Broad Institute Genomics Platform"/>
            <consortium name="The Broad Institute Genome Sequencing Center for Infectious Disease"/>
            <person name="Wu L."/>
            <person name="Ma J."/>
        </authorList>
    </citation>
    <scope>NUCLEOTIDE SEQUENCE [LARGE SCALE GENOMIC DNA]</scope>
    <source>
        <strain evidence="2">JCM 19635</strain>
    </source>
</reference>
<gene>
    <name evidence="1" type="ORF">ACFQT0_28415</name>
</gene>
<dbReference type="RefSeq" id="WP_380206646.1">
    <property type="nucleotide sequence ID" value="NZ_JBHTEK010000004.1"/>
</dbReference>
<sequence>MFNFQALTKKDWTTDYGFRKAFEANPGQMRFGGPSSATAARIL</sequence>
<organism evidence="1 2">
    <name type="scientific">Hymenobacter humi</name>
    <dbReference type="NCBI Taxonomy" id="1411620"/>
    <lineage>
        <taxon>Bacteria</taxon>
        <taxon>Pseudomonadati</taxon>
        <taxon>Bacteroidota</taxon>
        <taxon>Cytophagia</taxon>
        <taxon>Cytophagales</taxon>
        <taxon>Hymenobacteraceae</taxon>
        <taxon>Hymenobacter</taxon>
    </lineage>
</organism>
<keyword evidence="2" id="KW-1185">Reference proteome</keyword>
<dbReference type="EMBL" id="JBHTEK010000004">
    <property type="protein sequence ID" value="MFC7670877.1"/>
    <property type="molecule type" value="Genomic_DNA"/>
</dbReference>
<evidence type="ECO:0000313" key="2">
    <source>
        <dbReference type="Proteomes" id="UP001596513"/>
    </source>
</evidence>
<name>A0ABW2UBL2_9BACT</name>
<comment type="caution">
    <text evidence="1">The sequence shown here is derived from an EMBL/GenBank/DDBJ whole genome shotgun (WGS) entry which is preliminary data.</text>
</comment>
<dbReference type="Proteomes" id="UP001596513">
    <property type="component" value="Unassembled WGS sequence"/>
</dbReference>
<proteinExistence type="predicted"/>
<protein>
    <submittedName>
        <fullName evidence="1">Uncharacterized protein</fullName>
    </submittedName>
</protein>
<accession>A0ABW2UBL2</accession>